<dbReference type="OMA" id="HADHSRI"/>
<dbReference type="Proteomes" id="UP000222542">
    <property type="component" value="Unassembled WGS sequence"/>
</dbReference>
<evidence type="ECO:0000313" key="8">
    <source>
        <dbReference type="Proteomes" id="UP000222542"/>
    </source>
</evidence>
<dbReference type="InterPro" id="IPR043452">
    <property type="entry name" value="BZIP46-like"/>
</dbReference>
<evidence type="ECO:0000313" key="7">
    <source>
        <dbReference type="EMBL" id="PHT63849.1"/>
    </source>
</evidence>
<evidence type="ECO:0000256" key="2">
    <source>
        <dbReference type="ARBA" id="ARBA00023125"/>
    </source>
</evidence>
<dbReference type="InterPro" id="IPR046347">
    <property type="entry name" value="bZIP_sf"/>
</dbReference>
<evidence type="ECO:0000256" key="5">
    <source>
        <dbReference type="SAM" id="MobiDB-lite"/>
    </source>
</evidence>
<evidence type="ECO:0000256" key="4">
    <source>
        <dbReference type="SAM" id="Coils"/>
    </source>
</evidence>
<name>A0A1U8GL55_CAPAN</name>
<organism evidence="7 8">
    <name type="scientific">Capsicum annuum</name>
    <name type="common">Capsicum pepper</name>
    <dbReference type="NCBI Taxonomy" id="4072"/>
    <lineage>
        <taxon>Eukaryota</taxon>
        <taxon>Viridiplantae</taxon>
        <taxon>Streptophyta</taxon>
        <taxon>Embryophyta</taxon>
        <taxon>Tracheophyta</taxon>
        <taxon>Spermatophyta</taxon>
        <taxon>Magnoliopsida</taxon>
        <taxon>eudicotyledons</taxon>
        <taxon>Gunneridae</taxon>
        <taxon>Pentapetalae</taxon>
        <taxon>asterids</taxon>
        <taxon>lamiids</taxon>
        <taxon>Solanales</taxon>
        <taxon>Solanaceae</taxon>
        <taxon>Solanoideae</taxon>
        <taxon>Capsiceae</taxon>
        <taxon>Capsicum</taxon>
    </lineage>
</organism>
<keyword evidence="3" id="KW-0539">Nucleus</keyword>
<dbReference type="AlphaFoldDB" id="A0A1U8GL55"/>
<dbReference type="Pfam" id="PF00170">
    <property type="entry name" value="bZIP_1"/>
    <property type="match status" value="1"/>
</dbReference>
<keyword evidence="8" id="KW-1185">Reference proteome</keyword>
<dbReference type="SMART" id="SM00338">
    <property type="entry name" value="BRLZ"/>
    <property type="match status" value="1"/>
</dbReference>
<dbReference type="PROSITE" id="PS50217">
    <property type="entry name" value="BZIP"/>
    <property type="match status" value="1"/>
</dbReference>
<feature type="compositionally biased region" description="Low complexity" evidence="5">
    <location>
        <begin position="133"/>
        <end position="147"/>
    </location>
</feature>
<reference evidence="7 8" key="1">
    <citation type="journal article" date="2014" name="Nat. Genet.">
        <title>Genome sequence of the hot pepper provides insights into the evolution of pungency in Capsicum species.</title>
        <authorList>
            <person name="Kim S."/>
            <person name="Park M."/>
            <person name="Yeom S.I."/>
            <person name="Kim Y.M."/>
            <person name="Lee J.M."/>
            <person name="Lee H.A."/>
            <person name="Seo E."/>
            <person name="Choi J."/>
            <person name="Cheong K."/>
            <person name="Kim K.T."/>
            <person name="Jung K."/>
            <person name="Lee G.W."/>
            <person name="Oh S.K."/>
            <person name="Bae C."/>
            <person name="Kim S.B."/>
            <person name="Lee H.Y."/>
            <person name="Kim S.Y."/>
            <person name="Kim M.S."/>
            <person name="Kang B.C."/>
            <person name="Jo Y.D."/>
            <person name="Yang H.B."/>
            <person name="Jeong H.J."/>
            <person name="Kang W.H."/>
            <person name="Kwon J.K."/>
            <person name="Shin C."/>
            <person name="Lim J.Y."/>
            <person name="Park J.H."/>
            <person name="Huh J.H."/>
            <person name="Kim J.S."/>
            <person name="Kim B.D."/>
            <person name="Cohen O."/>
            <person name="Paran I."/>
            <person name="Suh M.C."/>
            <person name="Lee S.B."/>
            <person name="Kim Y.K."/>
            <person name="Shin Y."/>
            <person name="Noh S.J."/>
            <person name="Park J."/>
            <person name="Seo Y.S."/>
            <person name="Kwon S.Y."/>
            <person name="Kim H.A."/>
            <person name="Park J.M."/>
            <person name="Kim H.J."/>
            <person name="Choi S.B."/>
            <person name="Bosland P.W."/>
            <person name="Reeves G."/>
            <person name="Jo S.H."/>
            <person name="Lee B.W."/>
            <person name="Cho H.T."/>
            <person name="Choi H.S."/>
            <person name="Lee M.S."/>
            <person name="Yu Y."/>
            <person name="Do Choi Y."/>
            <person name="Park B.S."/>
            <person name="van Deynze A."/>
            <person name="Ashrafi H."/>
            <person name="Hill T."/>
            <person name="Kim W.T."/>
            <person name="Pai H.S."/>
            <person name="Ahn H.K."/>
            <person name="Yeam I."/>
            <person name="Giovannoni J.J."/>
            <person name="Rose J.K."/>
            <person name="Sorensen I."/>
            <person name="Lee S.J."/>
            <person name="Kim R.W."/>
            <person name="Choi I.Y."/>
            <person name="Choi B.S."/>
            <person name="Lim J.S."/>
            <person name="Lee Y.H."/>
            <person name="Choi D."/>
        </authorList>
    </citation>
    <scope>NUCLEOTIDE SEQUENCE [LARGE SCALE GENOMIC DNA]</scope>
    <source>
        <strain evidence="8">cv. CM334</strain>
    </source>
</reference>
<evidence type="ECO:0000256" key="3">
    <source>
        <dbReference type="ARBA" id="ARBA00023242"/>
    </source>
</evidence>
<evidence type="ECO:0000256" key="1">
    <source>
        <dbReference type="ARBA" id="ARBA00004123"/>
    </source>
</evidence>
<comment type="caution">
    <text evidence="7">The sequence shown here is derived from an EMBL/GenBank/DDBJ whole genome shotgun (WGS) entry which is preliminary data.</text>
</comment>
<proteinExistence type="predicted"/>
<dbReference type="Gene3D" id="1.20.5.170">
    <property type="match status" value="1"/>
</dbReference>
<protein>
    <recommendedName>
        <fullName evidence="6">BZIP domain-containing protein</fullName>
    </recommendedName>
</protein>
<accession>A0A1U8GL55</accession>
<dbReference type="KEGG" id="cann:107867653"/>
<dbReference type="PROSITE" id="PS00036">
    <property type="entry name" value="BZIP_BASIC"/>
    <property type="match status" value="1"/>
</dbReference>
<dbReference type="OrthoDB" id="644067at2759"/>
<feature type="region of interest" description="Disordered" evidence="5">
    <location>
        <begin position="103"/>
        <end position="148"/>
    </location>
</feature>
<dbReference type="GO" id="GO:0005634">
    <property type="term" value="C:nucleus"/>
    <property type="evidence" value="ECO:0000318"/>
    <property type="project" value="GO_Central"/>
</dbReference>
<dbReference type="GO" id="GO:0045893">
    <property type="term" value="P:positive regulation of DNA-templated transcription"/>
    <property type="evidence" value="ECO:0007669"/>
    <property type="project" value="InterPro"/>
</dbReference>
<feature type="coiled-coil region" evidence="4">
    <location>
        <begin position="332"/>
        <end position="363"/>
    </location>
</feature>
<evidence type="ECO:0000259" key="6">
    <source>
        <dbReference type="PROSITE" id="PS50217"/>
    </source>
</evidence>
<gene>
    <name evidence="7" type="ORF">T459_32269</name>
</gene>
<dbReference type="SUPFAM" id="SSF57959">
    <property type="entry name" value="Leucine zipper domain"/>
    <property type="match status" value="1"/>
</dbReference>
<dbReference type="PANTHER" id="PTHR22952">
    <property type="entry name" value="CAMP-RESPONSE ELEMENT BINDING PROTEIN-RELATED"/>
    <property type="match status" value="1"/>
</dbReference>
<dbReference type="EMBL" id="AYRZ02000022">
    <property type="protein sequence ID" value="PHT63849.1"/>
    <property type="molecule type" value="Genomic_DNA"/>
</dbReference>
<dbReference type="STRING" id="4072.A0A1U8GL55"/>
<dbReference type="GO" id="GO:0003700">
    <property type="term" value="F:DNA-binding transcription factor activity"/>
    <property type="evidence" value="ECO:0007669"/>
    <property type="project" value="InterPro"/>
</dbReference>
<keyword evidence="2" id="KW-0238">DNA-binding</keyword>
<feature type="domain" description="BZIP" evidence="6">
    <location>
        <begin position="311"/>
        <end position="362"/>
    </location>
</feature>
<dbReference type="FunFam" id="1.20.5.170:FF:000036">
    <property type="entry name" value="ABSCISIC ACID-INSENSITIVE 5-like protein 2"/>
    <property type="match status" value="1"/>
</dbReference>
<comment type="subcellular location">
    <subcellularLocation>
        <location evidence="1">Nucleus</location>
    </subcellularLocation>
</comment>
<keyword evidence="4" id="KW-0175">Coiled coil</keyword>
<dbReference type="SMR" id="A0A1U8GL55"/>
<dbReference type="CDD" id="cd14707">
    <property type="entry name" value="bZIP_plant_BZIP46"/>
    <property type="match status" value="1"/>
</dbReference>
<dbReference type="PANTHER" id="PTHR22952:SF184">
    <property type="entry name" value="G-BOX-BINDING FACTOR 4"/>
    <property type="match status" value="1"/>
</dbReference>
<sequence length="393" mass="43573">MNVSSKRHLEKKIKKILPPLSNLGKGTHHPRFSSLYPLANSGTAPFCFSPQFPKKTLFTNTKLPETLGIHLHYTTQSSFEALIEAEEFCHFAPAAGKMASMKLMSSSASRNSDRRKSSAASSSSSSTIPNDMQNQQYSNNGSNNSSNLEATSMTVDGIFPNAYVESQGITLLDAAGAITAISDSETVPVTAPVRRTVDDVWREIVEGKREQRRAAIAGCKEEAVDEIMTLEDFLVKAGAVEEESVAMQGPVQGEVKVELGTERLSGGIFAYDAPYMATPQQSVQGFGNGMEVIGGGRGKRKAILEPLDKAALQRQRRMIKNRESAARSRERKQAYQVELESIAIRLEEENEQLLKEKEERTRAHYKQLIEKVIPIVEKRKPPRVLRRVCSMQW</sequence>
<dbReference type="InterPro" id="IPR004827">
    <property type="entry name" value="bZIP"/>
</dbReference>
<dbReference type="GO" id="GO:0003677">
    <property type="term" value="F:DNA binding"/>
    <property type="evidence" value="ECO:0007669"/>
    <property type="project" value="UniProtKB-KW"/>
</dbReference>
<dbReference type="Gramene" id="PHT63849">
    <property type="protein sequence ID" value="PHT63849"/>
    <property type="gene ID" value="T459_32269"/>
</dbReference>
<reference evidence="7 8" key="2">
    <citation type="journal article" date="2017" name="Genome Biol.">
        <title>New reference genome sequences of hot pepper reveal the massive evolution of plant disease-resistance genes by retroduplication.</title>
        <authorList>
            <person name="Kim S."/>
            <person name="Park J."/>
            <person name="Yeom S.I."/>
            <person name="Kim Y.M."/>
            <person name="Seo E."/>
            <person name="Kim K.T."/>
            <person name="Kim M.S."/>
            <person name="Lee J.M."/>
            <person name="Cheong K."/>
            <person name="Shin H.S."/>
            <person name="Kim S.B."/>
            <person name="Han K."/>
            <person name="Lee J."/>
            <person name="Park M."/>
            <person name="Lee H.A."/>
            <person name="Lee H.Y."/>
            <person name="Lee Y."/>
            <person name="Oh S."/>
            <person name="Lee J.H."/>
            <person name="Choi E."/>
            <person name="Choi E."/>
            <person name="Lee S.E."/>
            <person name="Jeon J."/>
            <person name="Kim H."/>
            <person name="Choi G."/>
            <person name="Song H."/>
            <person name="Lee J."/>
            <person name="Lee S.C."/>
            <person name="Kwon J.K."/>
            <person name="Lee H.Y."/>
            <person name="Koo N."/>
            <person name="Hong Y."/>
            <person name="Kim R.W."/>
            <person name="Kang W.H."/>
            <person name="Huh J.H."/>
            <person name="Kang B.C."/>
            <person name="Yang T.J."/>
            <person name="Lee Y.H."/>
            <person name="Bennetzen J.L."/>
            <person name="Choi D."/>
        </authorList>
    </citation>
    <scope>NUCLEOTIDE SEQUENCE [LARGE SCALE GENOMIC DNA]</scope>
    <source>
        <strain evidence="8">cv. CM334</strain>
    </source>
</reference>